<dbReference type="AlphaFoldDB" id="A0A1D6N5A3"/>
<reference evidence="1" key="1">
    <citation type="submission" date="2015-12" db="EMBL/GenBank/DDBJ databases">
        <title>Update maize B73 reference genome by single molecule sequencing technologies.</title>
        <authorList>
            <consortium name="Maize Genome Sequencing Project"/>
            <person name="Ware D."/>
        </authorList>
    </citation>
    <scope>NUCLEOTIDE SEQUENCE [LARGE SCALE GENOMIC DNA]</scope>
    <source>
        <tissue evidence="1">Seedling</tissue>
    </source>
</reference>
<evidence type="ECO:0000313" key="1">
    <source>
        <dbReference type="EMBL" id="ONM35811.1"/>
    </source>
</evidence>
<name>A0A1D6N5A3_MAIZE</name>
<accession>A0A1D6N5A3</accession>
<protein>
    <submittedName>
        <fullName evidence="1">Diphosphocytidyl methyl erythritol synthase1</fullName>
    </submittedName>
</protein>
<dbReference type="EMBL" id="CM007649">
    <property type="protein sequence ID" value="ONM35811.1"/>
    <property type="molecule type" value="Genomic_DNA"/>
</dbReference>
<gene>
    <name evidence="1" type="ORF">ZEAMMB73_Zm00001d042584</name>
</gene>
<proteinExistence type="predicted"/>
<sequence length="76" mass="8480">MIDWWLCVSCLKLLSVSIGSIKNLQLPLKFARPGKERQDSVFNGLQVSGKSIVCIAPYAPVHKYRRDPVCCLFAGN</sequence>
<organism evidence="1">
    <name type="scientific">Zea mays</name>
    <name type="common">Maize</name>
    <dbReference type="NCBI Taxonomy" id="4577"/>
    <lineage>
        <taxon>Eukaryota</taxon>
        <taxon>Viridiplantae</taxon>
        <taxon>Streptophyta</taxon>
        <taxon>Embryophyta</taxon>
        <taxon>Tracheophyta</taxon>
        <taxon>Spermatophyta</taxon>
        <taxon>Magnoliopsida</taxon>
        <taxon>Liliopsida</taxon>
        <taxon>Poales</taxon>
        <taxon>Poaceae</taxon>
        <taxon>PACMAD clade</taxon>
        <taxon>Panicoideae</taxon>
        <taxon>Andropogonodae</taxon>
        <taxon>Andropogoneae</taxon>
        <taxon>Tripsacinae</taxon>
        <taxon>Zea</taxon>
    </lineage>
</organism>